<dbReference type="EMBL" id="DS989872">
    <property type="protein sequence ID" value="EDX71450.1"/>
    <property type="molecule type" value="Genomic_DNA"/>
</dbReference>
<evidence type="ECO:0000313" key="2">
    <source>
        <dbReference type="EMBL" id="EDX71450.1"/>
    </source>
</evidence>
<organism evidence="2 3">
    <name type="scientific">Coleofasciculus chthonoplastes PCC 7420</name>
    <dbReference type="NCBI Taxonomy" id="118168"/>
    <lineage>
        <taxon>Bacteria</taxon>
        <taxon>Bacillati</taxon>
        <taxon>Cyanobacteriota</taxon>
        <taxon>Cyanophyceae</taxon>
        <taxon>Coleofasciculales</taxon>
        <taxon>Coleofasciculaceae</taxon>
        <taxon>Coleofasciculus</taxon>
    </lineage>
</organism>
<dbReference type="eggNOG" id="COG1357">
    <property type="taxonomic scope" value="Bacteria"/>
</dbReference>
<dbReference type="PANTHER" id="PTHR14136:SF17">
    <property type="entry name" value="BTB_POZ DOMAIN-CONTAINING PROTEIN KCTD9"/>
    <property type="match status" value="1"/>
</dbReference>
<dbReference type="InterPro" id="IPR001646">
    <property type="entry name" value="5peptide_repeat"/>
</dbReference>
<reference evidence="2 3" key="1">
    <citation type="submission" date="2008-07" db="EMBL/GenBank/DDBJ databases">
        <authorList>
            <person name="Tandeau de Marsac N."/>
            <person name="Ferriera S."/>
            <person name="Johnson J."/>
            <person name="Kravitz S."/>
            <person name="Beeson K."/>
            <person name="Sutton G."/>
            <person name="Rogers Y.-H."/>
            <person name="Friedman R."/>
            <person name="Frazier M."/>
            <person name="Venter J.C."/>
        </authorList>
    </citation>
    <scope>NUCLEOTIDE SEQUENCE [LARGE SCALE GENOMIC DNA]</scope>
    <source>
        <strain evidence="2 3">PCC 7420</strain>
    </source>
</reference>
<dbReference type="AlphaFoldDB" id="B4W2V7"/>
<dbReference type="Pfam" id="PF00805">
    <property type="entry name" value="Pentapeptide"/>
    <property type="match status" value="2"/>
</dbReference>
<protein>
    <submittedName>
        <fullName evidence="2">Pentapeptide repeat protein</fullName>
    </submittedName>
</protein>
<keyword evidence="3" id="KW-1185">Reference proteome</keyword>
<evidence type="ECO:0000256" key="1">
    <source>
        <dbReference type="SAM" id="Coils"/>
    </source>
</evidence>
<sequence length="727" mass="79824">MIPMKTQFMTAEEVLRRYAEGERNFENIILKGQSFRGKKLSGANFSGSDIRGTDFSSATLSEAKFINVTAGLPFYIKLTLMVSSLIISFLSGLFASITGLSIFNSITEIAYQKPLFLAISLITAMLSVLLATVMSVHLSEKVINSYKASLSIANLIAVLLAAVGLTLGMIIGINFVASTTITNTARMLIIGLVTATLSQALVTGLSLTSIIAYITFGQIASELSILLGVLGTIIGTISSTTSERLVILLIATVTAGIGQFCSQGARDGKVTWALTRKAGTFFTCIGGTNFKQADLSYADFTTATIKSSNFNGANLTYIRWKDAKISFSRLGNTYLDNLKIQQTLITLNGQKQNFDNLNFENVNLKGAELQDASFIGANLNQANLKDANLSGAKLKQTQLDEADLTGATLTGATIEDWGITSLTKLQGVRCRYVFMRLPTKDNPNPRRKPDHWESEFDDGDFADFIKPIVDTLDLYHNQGVDPRAIAISLKQLAENNPEAELEIVAMEKRGKDKFLLRAATAPDADHSDLYAEYSKIHNHIKALAESEVQALLTEKDSQIPFLRTTIETLLKVQLETVQQLQRPSFYVQKYNNQGDTMSNAPRKYTKNDFSGSTFMGGFVNADTSYAHQIGRDINNYPPEQRQNLADAAAEIQQLLQQLEQTYPNATEIEKQSALAVTLQQEIKQNPTFRTRLRNALKEGGIEALKVLFAPIGIPIEMVRGWIEAEAE</sequence>
<dbReference type="Proteomes" id="UP000003835">
    <property type="component" value="Unassembled WGS sequence"/>
</dbReference>
<dbReference type="SUPFAM" id="SSF141571">
    <property type="entry name" value="Pentapeptide repeat-like"/>
    <property type="match status" value="2"/>
</dbReference>
<dbReference type="OrthoDB" id="528457at2"/>
<dbReference type="HOGENOM" id="CLU_020789_0_0_3"/>
<keyword evidence="1" id="KW-0175">Coiled coil</keyword>
<gene>
    <name evidence="2" type="ORF">MC7420_16</name>
</gene>
<name>B4W2V7_9CYAN</name>
<dbReference type="InterPro" id="IPR051082">
    <property type="entry name" value="Pentapeptide-BTB/POZ_domain"/>
</dbReference>
<proteinExistence type="predicted"/>
<evidence type="ECO:0000313" key="3">
    <source>
        <dbReference type="Proteomes" id="UP000003835"/>
    </source>
</evidence>
<dbReference type="STRING" id="118168.MC7420_16"/>
<dbReference type="Gene3D" id="2.160.20.80">
    <property type="entry name" value="E3 ubiquitin-protein ligase SopA"/>
    <property type="match status" value="2"/>
</dbReference>
<dbReference type="Pfam" id="PF13599">
    <property type="entry name" value="Pentapeptide_4"/>
    <property type="match status" value="1"/>
</dbReference>
<dbReference type="PANTHER" id="PTHR14136">
    <property type="entry name" value="BTB_POZ DOMAIN-CONTAINING PROTEIN KCTD9"/>
    <property type="match status" value="1"/>
</dbReference>
<feature type="coiled-coil region" evidence="1">
    <location>
        <begin position="641"/>
        <end position="668"/>
    </location>
</feature>
<accession>B4W2V7</accession>